<reference evidence="3" key="1">
    <citation type="journal article" date="2019" name="Int. J. Syst. Evol. Microbiol.">
        <title>The Global Catalogue of Microorganisms (GCM) 10K type strain sequencing project: providing services to taxonomists for standard genome sequencing and annotation.</title>
        <authorList>
            <consortium name="The Broad Institute Genomics Platform"/>
            <consortium name="The Broad Institute Genome Sequencing Center for Infectious Disease"/>
            <person name="Wu L."/>
            <person name="Ma J."/>
        </authorList>
    </citation>
    <scope>NUCLEOTIDE SEQUENCE [LARGE SCALE GENOMIC DNA]</scope>
    <source>
        <strain evidence="3">CCUG 63369</strain>
    </source>
</reference>
<dbReference type="Proteomes" id="UP001596956">
    <property type="component" value="Unassembled WGS sequence"/>
</dbReference>
<keyword evidence="3" id="KW-1185">Reference proteome</keyword>
<feature type="domain" description="HTH merR-type" evidence="1">
    <location>
        <begin position="14"/>
        <end position="78"/>
    </location>
</feature>
<dbReference type="InterPro" id="IPR000551">
    <property type="entry name" value="MerR-type_HTH_dom"/>
</dbReference>
<gene>
    <name evidence="2" type="ORF">ACFQZU_18345</name>
</gene>
<comment type="caution">
    <text evidence="2">The sequence shown here is derived from an EMBL/GenBank/DDBJ whole genome shotgun (WGS) entry which is preliminary data.</text>
</comment>
<evidence type="ECO:0000313" key="2">
    <source>
        <dbReference type="EMBL" id="MFD0803266.1"/>
    </source>
</evidence>
<protein>
    <submittedName>
        <fullName evidence="2">MerR family transcriptional regulator</fullName>
    </submittedName>
</protein>
<dbReference type="SMART" id="SM00422">
    <property type="entry name" value="HTH_MERR"/>
    <property type="match status" value="1"/>
</dbReference>
<evidence type="ECO:0000313" key="3">
    <source>
        <dbReference type="Proteomes" id="UP001596956"/>
    </source>
</evidence>
<organism evidence="2 3">
    <name type="scientific">Streptomonospora algeriensis</name>
    <dbReference type="NCBI Taxonomy" id="995084"/>
    <lineage>
        <taxon>Bacteria</taxon>
        <taxon>Bacillati</taxon>
        <taxon>Actinomycetota</taxon>
        <taxon>Actinomycetes</taxon>
        <taxon>Streptosporangiales</taxon>
        <taxon>Nocardiopsidaceae</taxon>
        <taxon>Streptomonospora</taxon>
    </lineage>
</organism>
<dbReference type="EMBL" id="JBHTHR010000808">
    <property type="protein sequence ID" value="MFD0803266.1"/>
    <property type="molecule type" value="Genomic_DNA"/>
</dbReference>
<dbReference type="PROSITE" id="PS50937">
    <property type="entry name" value="HTH_MERR_2"/>
    <property type="match status" value="1"/>
</dbReference>
<dbReference type="SUPFAM" id="SSF46955">
    <property type="entry name" value="Putative DNA-binding domain"/>
    <property type="match status" value="1"/>
</dbReference>
<dbReference type="InterPro" id="IPR009061">
    <property type="entry name" value="DNA-bd_dom_put_sf"/>
</dbReference>
<name>A0ABW3BJX7_9ACTN</name>
<sequence>MSTAPAHAPPLPGAADRPGLFADTLRYSERIGLIDPIPRSAAGRRGYGAEEPDRPELIHRLRRGTGMPIQGMLEYARAPPRGPGGGGAACSWSTGRACARRRSAGSRP</sequence>
<dbReference type="Gene3D" id="1.10.1660.10">
    <property type="match status" value="1"/>
</dbReference>
<accession>A0ABW3BJX7</accession>
<dbReference type="Pfam" id="PF13411">
    <property type="entry name" value="MerR_1"/>
    <property type="match status" value="1"/>
</dbReference>
<evidence type="ECO:0000259" key="1">
    <source>
        <dbReference type="PROSITE" id="PS50937"/>
    </source>
</evidence>
<proteinExistence type="predicted"/>